<name>A0A3A3YXW7_9ACTN</name>
<dbReference type="SFLD" id="SFLDG01129">
    <property type="entry name" value="C1.5:_HAD__Beta-PGM__Phosphata"/>
    <property type="match status" value="1"/>
</dbReference>
<proteinExistence type="predicted"/>
<dbReference type="PANTHER" id="PTHR43611:SF3">
    <property type="entry name" value="FLAVIN MONONUCLEOTIDE HYDROLASE 1, CHLOROPLATIC"/>
    <property type="match status" value="1"/>
</dbReference>
<dbReference type="EMBL" id="QZEZ01000006">
    <property type="protein sequence ID" value="RJK94803.1"/>
    <property type="molecule type" value="Genomic_DNA"/>
</dbReference>
<organism evidence="1 2">
    <name type="scientific">Vallicoccus soli</name>
    <dbReference type="NCBI Taxonomy" id="2339232"/>
    <lineage>
        <taxon>Bacteria</taxon>
        <taxon>Bacillati</taxon>
        <taxon>Actinomycetota</taxon>
        <taxon>Actinomycetes</taxon>
        <taxon>Motilibacterales</taxon>
        <taxon>Vallicoccaceae</taxon>
        <taxon>Vallicoccus</taxon>
    </lineage>
</organism>
<protein>
    <submittedName>
        <fullName evidence="1">HAD family phosphatase</fullName>
    </submittedName>
</protein>
<evidence type="ECO:0000313" key="2">
    <source>
        <dbReference type="Proteomes" id="UP000265614"/>
    </source>
</evidence>
<dbReference type="AlphaFoldDB" id="A0A3A3YXW7"/>
<dbReference type="Pfam" id="PF00702">
    <property type="entry name" value="Hydrolase"/>
    <property type="match status" value="1"/>
</dbReference>
<dbReference type="NCBIfam" id="TIGR01509">
    <property type="entry name" value="HAD-SF-IA-v3"/>
    <property type="match status" value="1"/>
</dbReference>
<dbReference type="CDD" id="cd02603">
    <property type="entry name" value="HAD_sEH-N_like"/>
    <property type="match status" value="1"/>
</dbReference>
<comment type="caution">
    <text evidence="1">The sequence shown here is derived from an EMBL/GenBank/DDBJ whole genome shotgun (WGS) entry which is preliminary data.</text>
</comment>
<dbReference type="SUPFAM" id="SSF56784">
    <property type="entry name" value="HAD-like"/>
    <property type="match status" value="1"/>
</dbReference>
<gene>
    <name evidence="1" type="ORF">D5H78_13370</name>
</gene>
<dbReference type="Gene3D" id="3.40.50.1000">
    <property type="entry name" value="HAD superfamily/HAD-like"/>
    <property type="match status" value="1"/>
</dbReference>
<reference evidence="1 2" key="1">
    <citation type="submission" date="2018-09" db="EMBL/GenBank/DDBJ databases">
        <title>YIM 75000 draft genome.</title>
        <authorList>
            <person name="Tang S."/>
            <person name="Feng Y."/>
        </authorList>
    </citation>
    <scope>NUCLEOTIDE SEQUENCE [LARGE SCALE GENOMIC DNA]</scope>
    <source>
        <strain evidence="1 2">YIM 75000</strain>
    </source>
</reference>
<dbReference type="InterPro" id="IPR006439">
    <property type="entry name" value="HAD-SF_hydro_IA"/>
</dbReference>
<dbReference type="InterPro" id="IPR023214">
    <property type="entry name" value="HAD_sf"/>
</dbReference>
<dbReference type="PANTHER" id="PTHR43611">
    <property type="entry name" value="ALPHA-D-GLUCOSE 1-PHOSPHATE PHOSPHATASE"/>
    <property type="match status" value="1"/>
</dbReference>
<dbReference type="PRINTS" id="PR00413">
    <property type="entry name" value="HADHALOGNASE"/>
</dbReference>
<evidence type="ECO:0000313" key="1">
    <source>
        <dbReference type="EMBL" id="RJK94803.1"/>
    </source>
</evidence>
<accession>A0A3A3YXW7</accession>
<sequence length="208" mass="22551">MGAEHPRVLVLDLGEVLATPATLLEELGGVLGVPAAVLEGPYWAHRVAYDEGAPPEDYWAAVGRDLGLPLDEDLVRRLTAQDGALWTRLRPDAEDLLDRLARARVRTALLSNAPASLAAVARTQPWASAFDRLFFSGELGVAKPDPGIYARVDEELGTAPGDVLFVDDREVNVEAARAHGWRAHLWRDPAGVDRVLRENLFPVEGPAA</sequence>
<dbReference type="SFLD" id="SFLDS00003">
    <property type="entry name" value="Haloacid_Dehalogenase"/>
    <property type="match status" value="1"/>
</dbReference>
<dbReference type="InterPro" id="IPR036412">
    <property type="entry name" value="HAD-like_sf"/>
</dbReference>
<dbReference type="Proteomes" id="UP000265614">
    <property type="component" value="Unassembled WGS sequence"/>
</dbReference>
<dbReference type="RefSeq" id="WP_119950985.1">
    <property type="nucleotide sequence ID" value="NZ_QZEZ01000006.1"/>
</dbReference>
<keyword evidence="2" id="KW-1185">Reference proteome</keyword>
<dbReference type="OrthoDB" id="9797415at2"/>